<evidence type="ECO:0000256" key="1">
    <source>
        <dbReference type="ARBA" id="ARBA00012493"/>
    </source>
</evidence>
<evidence type="ECO:0000256" key="4">
    <source>
        <dbReference type="ARBA" id="ARBA00022723"/>
    </source>
</evidence>
<dbReference type="GO" id="GO:0003964">
    <property type="term" value="F:RNA-directed DNA polymerase activity"/>
    <property type="evidence" value="ECO:0007669"/>
    <property type="project" value="UniProtKB-KW"/>
</dbReference>
<dbReference type="InterPro" id="IPR043502">
    <property type="entry name" value="DNA/RNA_pol_sf"/>
</dbReference>
<dbReference type="EMBL" id="CAAHCZ010000001">
    <property type="protein sequence ID" value="VGL88857.1"/>
    <property type="molecule type" value="Genomic_DNA"/>
</dbReference>
<accession>A0A486CYP1</accession>
<reference evidence="11" key="1">
    <citation type="submission" date="2019-03" db="EMBL/GenBank/DDBJ databases">
        <authorList>
            <consortium name="Pathogen Informatics"/>
        </authorList>
    </citation>
    <scope>NUCLEOTIDE SEQUENCE</scope>
    <source>
        <strain evidence="11">5012STDY7626466</strain>
    </source>
</reference>
<keyword evidence="6 11" id="KW-0695">RNA-directed DNA polymerase</keyword>
<evidence type="ECO:0000259" key="10">
    <source>
        <dbReference type="PROSITE" id="PS50878"/>
    </source>
</evidence>
<keyword evidence="5" id="KW-0460">Magnesium</keyword>
<evidence type="ECO:0000256" key="9">
    <source>
        <dbReference type="ARBA" id="ARBA00048173"/>
    </source>
</evidence>
<organism evidence="11">
    <name type="scientific">Klebsiella pneumoniae</name>
    <dbReference type="NCBI Taxonomy" id="573"/>
    <lineage>
        <taxon>Bacteria</taxon>
        <taxon>Pseudomonadati</taxon>
        <taxon>Pseudomonadota</taxon>
        <taxon>Gammaproteobacteria</taxon>
        <taxon>Enterobacterales</taxon>
        <taxon>Enterobacteriaceae</taxon>
        <taxon>Klebsiella/Raoultella group</taxon>
        <taxon>Klebsiella</taxon>
        <taxon>Klebsiella pneumoniae complex</taxon>
    </lineage>
</organism>
<dbReference type="InterPro" id="IPR051083">
    <property type="entry name" value="GrpII_Intron_Splice-Mob/Def"/>
</dbReference>
<keyword evidence="7" id="KW-0051">Antiviral defense</keyword>
<dbReference type="AlphaFoldDB" id="A0A486CYP1"/>
<dbReference type="PANTHER" id="PTHR34047">
    <property type="entry name" value="NUCLEAR INTRON MATURASE 1, MITOCHONDRIAL-RELATED"/>
    <property type="match status" value="1"/>
</dbReference>
<dbReference type="EC" id="2.7.7.49" evidence="1"/>
<dbReference type="GO" id="GO:0051607">
    <property type="term" value="P:defense response to virus"/>
    <property type="evidence" value="ECO:0007669"/>
    <property type="project" value="UniProtKB-KW"/>
</dbReference>
<dbReference type="PANTHER" id="PTHR34047:SF7">
    <property type="entry name" value="RNA-DIRECTED DNA POLYMERASE"/>
    <property type="match status" value="1"/>
</dbReference>
<evidence type="ECO:0000256" key="8">
    <source>
        <dbReference type="ARBA" id="ARBA00034120"/>
    </source>
</evidence>
<dbReference type="GO" id="GO:0046872">
    <property type="term" value="F:metal ion binding"/>
    <property type="evidence" value="ECO:0007669"/>
    <property type="project" value="UniProtKB-KW"/>
</dbReference>
<keyword evidence="4" id="KW-0479">Metal-binding</keyword>
<evidence type="ECO:0000256" key="2">
    <source>
        <dbReference type="ARBA" id="ARBA00022679"/>
    </source>
</evidence>
<sequence>MKIEIPYQDIGISRIKLASSARRSPLKYKVYKIPKRHSGVRVIAQPTPEVKDLQRKLVEFLRTQLTVHPCATAYEPGKGIRENAQRHVNNRYLLKMDFSNFFNSIKPEMFKNALLHDSVEIDDNTLMLLINIFFWCPGKKLSGKLVLSVGAPSSPFISNYVMKKFDQLLSEICAKAGITYTRYADDMTFSTQRENVLFMLKEQIATLLAQSGYENITINESKTVFSSKAHNRHVTGVTLTNDNQLSVGRKNKRYASSLIFRFKLGELSTDETLTLKGLLAHYFHIEPGFKLSMKKKYGLAVINDIVNYQESINESDG</sequence>
<keyword evidence="3" id="KW-0548">Nucleotidyltransferase</keyword>
<feature type="domain" description="Reverse transcriptase" evidence="10">
    <location>
        <begin position="14"/>
        <end position="239"/>
    </location>
</feature>
<dbReference type="Pfam" id="PF00078">
    <property type="entry name" value="RVT_1"/>
    <property type="match status" value="1"/>
</dbReference>
<dbReference type="InterPro" id="IPR000477">
    <property type="entry name" value="RT_dom"/>
</dbReference>
<evidence type="ECO:0000256" key="5">
    <source>
        <dbReference type="ARBA" id="ARBA00022842"/>
    </source>
</evidence>
<comment type="catalytic activity">
    <reaction evidence="9">
        <text>DNA(n) + a 2'-deoxyribonucleoside 5'-triphosphate = DNA(n+1) + diphosphate</text>
        <dbReference type="Rhea" id="RHEA:22508"/>
        <dbReference type="Rhea" id="RHEA-COMP:17339"/>
        <dbReference type="Rhea" id="RHEA-COMP:17340"/>
        <dbReference type="ChEBI" id="CHEBI:33019"/>
        <dbReference type="ChEBI" id="CHEBI:61560"/>
        <dbReference type="ChEBI" id="CHEBI:173112"/>
        <dbReference type="EC" id="2.7.7.49"/>
    </reaction>
</comment>
<comment type="similarity">
    <text evidence="8">Belongs to the bacterial reverse transcriptase family.</text>
</comment>
<dbReference type="SUPFAM" id="SSF56672">
    <property type="entry name" value="DNA/RNA polymerases"/>
    <property type="match status" value="1"/>
</dbReference>
<evidence type="ECO:0000256" key="6">
    <source>
        <dbReference type="ARBA" id="ARBA00022918"/>
    </source>
</evidence>
<dbReference type="PRINTS" id="PR00866">
    <property type="entry name" value="RNADNAPOLMS"/>
</dbReference>
<gene>
    <name evidence="11" type="ORF">SAMEA4873656_00821</name>
</gene>
<dbReference type="GO" id="GO:0003723">
    <property type="term" value="F:RNA binding"/>
    <property type="evidence" value="ECO:0007669"/>
    <property type="project" value="InterPro"/>
</dbReference>
<dbReference type="PROSITE" id="PS50878">
    <property type="entry name" value="RT_POL"/>
    <property type="match status" value="1"/>
</dbReference>
<dbReference type="CDD" id="cd03487">
    <property type="entry name" value="RT_Bac_retron_II"/>
    <property type="match status" value="1"/>
</dbReference>
<proteinExistence type="inferred from homology"/>
<evidence type="ECO:0000256" key="7">
    <source>
        <dbReference type="ARBA" id="ARBA00023118"/>
    </source>
</evidence>
<dbReference type="NCBIfam" id="NF038233">
    <property type="entry name" value="retron_St85_RT"/>
    <property type="match status" value="1"/>
</dbReference>
<dbReference type="InterPro" id="IPR000123">
    <property type="entry name" value="Reverse_transcriptase_msDNA"/>
</dbReference>
<protein>
    <recommendedName>
        <fullName evidence="1">RNA-directed DNA polymerase</fullName>
        <ecNumber evidence="1">2.7.7.49</ecNumber>
    </recommendedName>
</protein>
<evidence type="ECO:0000256" key="3">
    <source>
        <dbReference type="ARBA" id="ARBA00022695"/>
    </source>
</evidence>
<evidence type="ECO:0000313" key="11">
    <source>
        <dbReference type="EMBL" id="VGL88857.1"/>
    </source>
</evidence>
<keyword evidence="2" id="KW-0808">Transferase</keyword>
<name>A0A486CYP1_KLEPN</name>